<dbReference type="RefSeq" id="XP_013961331.1">
    <property type="nucleotide sequence ID" value="XM_014105856.1"/>
</dbReference>
<gene>
    <name evidence="2" type="ORF">TRIVIDRAFT_62894</name>
</gene>
<dbReference type="AlphaFoldDB" id="G9MFF2"/>
<feature type="region of interest" description="Disordered" evidence="1">
    <location>
        <begin position="30"/>
        <end position="227"/>
    </location>
</feature>
<evidence type="ECO:0000256" key="1">
    <source>
        <dbReference type="SAM" id="MobiDB-lite"/>
    </source>
</evidence>
<dbReference type="Proteomes" id="UP000007115">
    <property type="component" value="Unassembled WGS sequence"/>
</dbReference>
<sequence>MPRNDEETIKRLDNISLFAKWMVDNLELKPDSATVEPQPSPGSREIPEQNPSNRYTRIDEKQEPGKEQITSDRRTERQDAPPERSPSDRLHKERDTTTERNPSDGHDKKRKPVLEQNLSDRHHKERDTTPERYPSDHIDEKQEPGKEQNISDRRTERQDATPERIHSNSSHERRDTVYRRGHFEHRHVNQDPVSRRNHLNYRHNSPWPRISMSKRGQHPNDRTQPAQSTKFLTRSHMHHHVMQSSRLATPTNSHQINKERIRARILRTPRDTPPDWRPSLLMQGVATLHTAHVWNYCSRSFESQDDGFNLSDESLSHMCAPSEKLELHHHEREEVVLKPLPGIAALR</sequence>
<feature type="compositionally biased region" description="Basic and acidic residues" evidence="1">
    <location>
        <begin position="118"/>
        <end position="178"/>
    </location>
</feature>
<reference evidence="2 3" key="1">
    <citation type="journal article" date="2011" name="Genome Biol.">
        <title>Comparative genome sequence analysis underscores mycoparasitism as the ancestral life style of Trichoderma.</title>
        <authorList>
            <person name="Kubicek C.P."/>
            <person name="Herrera-Estrella A."/>
            <person name="Seidl-Seiboth V."/>
            <person name="Martinez D.A."/>
            <person name="Druzhinina I.S."/>
            <person name="Thon M."/>
            <person name="Zeilinger S."/>
            <person name="Casas-Flores S."/>
            <person name="Horwitz B.A."/>
            <person name="Mukherjee P.K."/>
            <person name="Mukherjee M."/>
            <person name="Kredics L."/>
            <person name="Alcaraz L.D."/>
            <person name="Aerts A."/>
            <person name="Antal Z."/>
            <person name="Atanasova L."/>
            <person name="Cervantes-Badillo M.G."/>
            <person name="Challacombe J."/>
            <person name="Chertkov O."/>
            <person name="McCluskey K."/>
            <person name="Coulpier F."/>
            <person name="Deshpande N."/>
            <person name="von Doehren H."/>
            <person name="Ebbole D.J."/>
            <person name="Esquivel-Naranjo E.U."/>
            <person name="Fekete E."/>
            <person name="Flipphi M."/>
            <person name="Glaser F."/>
            <person name="Gomez-Rodriguez E.Y."/>
            <person name="Gruber S."/>
            <person name="Han C."/>
            <person name="Henrissat B."/>
            <person name="Hermosa R."/>
            <person name="Hernandez-Onate M."/>
            <person name="Karaffa L."/>
            <person name="Kosti I."/>
            <person name="Le Crom S."/>
            <person name="Lindquist E."/>
            <person name="Lucas S."/>
            <person name="Luebeck M."/>
            <person name="Luebeck P.S."/>
            <person name="Margeot A."/>
            <person name="Metz B."/>
            <person name="Misra M."/>
            <person name="Nevalainen H."/>
            <person name="Omann M."/>
            <person name="Packer N."/>
            <person name="Perrone G."/>
            <person name="Uresti-Rivera E.E."/>
            <person name="Salamov A."/>
            <person name="Schmoll M."/>
            <person name="Seiboth B."/>
            <person name="Shapiro H."/>
            <person name="Sukno S."/>
            <person name="Tamayo-Ramos J.A."/>
            <person name="Tisch D."/>
            <person name="Wiest A."/>
            <person name="Wilkinson H.H."/>
            <person name="Zhang M."/>
            <person name="Coutinho P.M."/>
            <person name="Kenerley C.M."/>
            <person name="Monte E."/>
            <person name="Baker S.E."/>
            <person name="Grigoriev I.V."/>
        </authorList>
    </citation>
    <scope>NUCLEOTIDE SEQUENCE [LARGE SCALE GENOMIC DNA]</scope>
    <source>
        <strain evidence="3">Gv29-8 / FGSC 10586</strain>
    </source>
</reference>
<dbReference type="HOGENOM" id="CLU_799408_0_0_1"/>
<protein>
    <submittedName>
        <fullName evidence="2">Uncharacterized protein</fullName>
    </submittedName>
</protein>
<dbReference type="VEuPathDB" id="FungiDB:TRIVIDRAFT_62894"/>
<proteinExistence type="predicted"/>
<dbReference type="GeneID" id="25796429"/>
<keyword evidence="3" id="KW-1185">Reference proteome</keyword>
<feature type="compositionally biased region" description="Basic and acidic residues" evidence="1">
    <location>
        <begin position="56"/>
        <end position="107"/>
    </location>
</feature>
<name>G9MFF2_HYPVG</name>
<comment type="caution">
    <text evidence="2">The sequence shown here is derived from an EMBL/GenBank/DDBJ whole genome shotgun (WGS) entry which is preliminary data.</text>
</comment>
<dbReference type="InParanoid" id="G9MFF2"/>
<evidence type="ECO:0000313" key="3">
    <source>
        <dbReference type="Proteomes" id="UP000007115"/>
    </source>
</evidence>
<accession>G9MFF2</accession>
<organism evidence="2 3">
    <name type="scientific">Hypocrea virens (strain Gv29-8 / FGSC 10586)</name>
    <name type="common">Gliocladium virens</name>
    <name type="synonym">Trichoderma virens</name>
    <dbReference type="NCBI Taxonomy" id="413071"/>
    <lineage>
        <taxon>Eukaryota</taxon>
        <taxon>Fungi</taxon>
        <taxon>Dikarya</taxon>
        <taxon>Ascomycota</taxon>
        <taxon>Pezizomycotina</taxon>
        <taxon>Sordariomycetes</taxon>
        <taxon>Hypocreomycetidae</taxon>
        <taxon>Hypocreales</taxon>
        <taxon>Hypocreaceae</taxon>
        <taxon>Trichoderma</taxon>
    </lineage>
</organism>
<evidence type="ECO:0000313" key="2">
    <source>
        <dbReference type="EMBL" id="EHK27118.1"/>
    </source>
</evidence>
<dbReference type="EMBL" id="ABDF02000001">
    <property type="protein sequence ID" value="EHK27118.1"/>
    <property type="molecule type" value="Genomic_DNA"/>
</dbReference>